<protein>
    <submittedName>
        <fullName evidence="1">Hexosyltransferase</fullName>
    </submittedName>
</protein>
<sequence>MLEISTEFCTFKKILNIFYHNSICIKIYNFFVLCHVKYFKLGVNTPKSLWPNLIRIHQ</sequence>
<evidence type="ECO:0000313" key="1">
    <source>
        <dbReference type="EMBL" id="MBX19323.1"/>
    </source>
</evidence>
<keyword evidence="1" id="KW-0808">Transferase</keyword>
<name>A0A2P2LMX2_RHIMU</name>
<dbReference type="EMBL" id="GGEC01038839">
    <property type="protein sequence ID" value="MBX19323.1"/>
    <property type="molecule type" value="Transcribed_RNA"/>
</dbReference>
<organism evidence="1">
    <name type="scientific">Rhizophora mucronata</name>
    <name type="common">Asiatic mangrove</name>
    <dbReference type="NCBI Taxonomy" id="61149"/>
    <lineage>
        <taxon>Eukaryota</taxon>
        <taxon>Viridiplantae</taxon>
        <taxon>Streptophyta</taxon>
        <taxon>Embryophyta</taxon>
        <taxon>Tracheophyta</taxon>
        <taxon>Spermatophyta</taxon>
        <taxon>Magnoliopsida</taxon>
        <taxon>eudicotyledons</taxon>
        <taxon>Gunneridae</taxon>
        <taxon>Pentapetalae</taxon>
        <taxon>rosids</taxon>
        <taxon>fabids</taxon>
        <taxon>Malpighiales</taxon>
        <taxon>Rhizophoraceae</taxon>
        <taxon>Rhizophora</taxon>
    </lineage>
</organism>
<proteinExistence type="predicted"/>
<dbReference type="GO" id="GO:0016740">
    <property type="term" value="F:transferase activity"/>
    <property type="evidence" value="ECO:0007669"/>
    <property type="project" value="UniProtKB-KW"/>
</dbReference>
<accession>A0A2P2LMX2</accession>
<dbReference type="AlphaFoldDB" id="A0A2P2LMX2"/>
<reference evidence="1" key="1">
    <citation type="submission" date="2018-02" db="EMBL/GenBank/DDBJ databases">
        <title>Rhizophora mucronata_Transcriptome.</title>
        <authorList>
            <person name="Meera S.P."/>
            <person name="Sreeshan A."/>
            <person name="Augustine A."/>
        </authorList>
    </citation>
    <scope>NUCLEOTIDE SEQUENCE</scope>
    <source>
        <tissue evidence="1">Leaf</tissue>
    </source>
</reference>